<dbReference type="Gene3D" id="1.10.630.10">
    <property type="entry name" value="Cytochrome P450"/>
    <property type="match status" value="1"/>
</dbReference>
<evidence type="ECO:0000313" key="7">
    <source>
        <dbReference type="EMBL" id="NAS25962.1"/>
    </source>
</evidence>
<evidence type="ECO:0000313" key="8">
    <source>
        <dbReference type="Proteomes" id="UP000479526"/>
    </source>
</evidence>
<dbReference type="PANTHER" id="PTHR46696:SF1">
    <property type="entry name" value="CYTOCHROME P450 YJIB-RELATED"/>
    <property type="match status" value="1"/>
</dbReference>
<dbReference type="PANTHER" id="PTHR46696">
    <property type="entry name" value="P450, PUTATIVE (EUROFUNG)-RELATED"/>
    <property type="match status" value="1"/>
</dbReference>
<proteinExistence type="inferred from homology"/>
<keyword evidence="6" id="KW-0503">Monooxygenase</keyword>
<evidence type="ECO:0000256" key="3">
    <source>
        <dbReference type="ARBA" id="ARBA00022723"/>
    </source>
</evidence>
<keyword evidence="4" id="KW-0560">Oxidoreductase</keyword>
<dbReference type="GO" id="GO:0005506">
    <property type="term" value="F:iron ion binding"/>
    <property type="evidence" value="ECO:0007669"/>
    <property type="project" value="InterPro"/>
</dbReference>
<accession>A0A7C9J6F7</accession>
<keyword evidence="2" id="KW-0349">Heme</keyword>
<evidence type="ECO:0000256" key="4">
    <source>
        <dbReference type="ARBA" id="ARBA00023002"/>
    </source>
</evidence>
<dbReference type="AlphaFoldDB" id="A0A7C9J6F7"/>
<comment type="caution">
    <text evidence="7">The sequence shown here is derived from an EMBL/GenBank/DDBJ whole genome shotgun (WGS) entry which is preliminary data.</text>
</comment>
<dbReference type="InterPro" id="IPR036396">
    <property type="entry name" value="Cyt_P450_sf"/>
</dbReference>
<evidence type="ECO:0000256" key="6">
    <source>
        <dbReference type="ARBA" id="ARBA00023033"/>
    </source>
</evidence>
<dbReference type="SUPFAM" id="SSF48264">
    <property type="entry name" value="Cytochrome P450"/>
    <property type="match status" value="1"/>
</dbReference>
<dbReference type="GO" id="GO:0016705">
    <property type="term" value="F:oxidoreductase activity, acting on paired donors, with incorporation or reduction of molecular oxygen"/>
    <property type="evidence" value="ECO:0007669"/>
    <property type="project" value="InterPro"/>
</dbReference>
<dbReference type="GO" id="GO:0004497">
    <property type="term" value="F:monooxygenase activity"/>
    <property type="evidence" value="ECO:0007669"/>
    <property type="project" value="UniProtKB-KW"/>
</dbReference>
<evidence type="ECO:0000256" key="5">
    <source>
        <dbReference type="ARBA" id="ARBA00023004"/>
    </source>
</evidence>
<dbReference type="EMBL" id="WXEW01000009">
    <property type="protein sequence ID" value="NAS25962.1"/>
    <property type="molecule type" value="Genomic_DNA"/>
</dbReference>
<evidence type="ECO:0000256" key="1">
    <source>
        <dbReference type="ARBA" id="ARBA00010617"/>
    </source>
</evidence>
<dbReference type="Pfam" id="PF00067">
    <property type="entry name" value="p450"/>
    <property type="match status" value="2"/>
</dbReference>
<name>A0A7C9J6F7_9ACTN</name>
<gene>
    <name evidence="7" type="ORF">GT755_30330</name>
</gene>
<keyword evidence="8" id="KW-1185">Reference proteome</keyword>
<dbReference type="PRINTS" id="PR00359">
    <property type="entry name" value="BP450"/>
</dbReference>
<dbReference type="FunFam" id="1.10.630.10:FF:000018">
    <property type="entry name" value="Cytochrome P450 monooxygenase"/>
    <property type="match status" value="1"/>
</dbReference>
<evidence type="ECO:0000256" key="2">
    <source>
        <dbReference type="ARBA" id="ARBA00022617"/>
    </source>
</evidence>
<dbReference type="InterPro" id="IPR001128">
    <property type="entry name" value="Cyt_P450"/>
</dbReference>
<sequence length="402" mass="44188">MAPSAPPAPLFSEPFFGDPYPTFAWLRDNDPVHLMRFPYGDVPMWAVSRFQDVRALLTDPRFGCGYDHAGADFQAAGLGIGRGTELEEALALSDPPQHTRLRRLTAKMFTSRQMSKWSGITERTADRLLDGLRDRDRIDLVRDYAALVPCEVISAILGIPFERRDFVLGLTSTIFATDPEVAVRAPQAAETLIGYARELIAGKRRRPGDDVTSELIAAREDGDRLSENELVAMVTSFVIGGFDTTQNLIANAALALLDHPDQRRALLSRPDLAGQATEEFLRYDGAFLTALWRFPLEDLDFDGTWLPAGAPVFPLIASANRDPAQFTEPDRLDITRGGPRHVGLGHGIHACLGAALARLEGQVAIPRLFAAFPELSLAVARDELTYRPSFLVRALTSLPVTL</sequence>
<keyword evidence="3" id="KW-0479">Metal-binding</keyword>
<comment type="similarity">
    <text evidence="1">Belongs to the cytochrome P450 family.</text>
</comment>
<protein>
    <submittedName>
        <fullName evidence="7">Cytochrome P450</fullName>
    </submittedName>
</protein>
<organism evidence="7 8">
    <name type="scientific">Herbidospora solisilvae</name>
    <dbReference type="NCBI Taxonomy" id="2696284"/>
    <lineage>
        <taxon>Bacteria</taxon>
        <taxon>Bacillati</taxon>
        <taxon>Actinomycetota</taxon>
        <taxon>Actinomycetes</taxon>
        <taxon>Streptosporangiales</taxon>
        <taxon>Streptosporangiaceae</taxon>
        <taxon>Herbidospora</taxon>
    </lineage>
</organism>
<reference evidence="7 8" key="1">
    <citation type="submission" date="2020-01" db="EMBL/GenBank/DDBJ databases">
        <title>Herbidospora sp. NEAU-GS84 nov., a novel actinomycete isolated from soil.</title>
        <authorList>
            <person name="Han L."/>
        </authorList>
    </citation>
    <scope>NUCLEOTIDE SEQUENCE [LARGE SCALE GENOMIC DNA]</scope>
    <source>
        <strain evidence="7 8">NEAU-GS84</strain>
    </source>
</reference>
<keyword evidence="5" id="KW-0408">Iron</keyword>
<dbReference type="GO" id="GO:0020037">
    <property type="term" value="F:heme binding"/>
    <property type="evidence" value="ECO:0007669"/>
    <property type="project" value="InterPro"/>
</dbReference>
<dbReference type="InterPro" id="IPR002397">
    <property type="entry name" value="Cyt_P450_B"/>
</dbReference>
<dbReference type="Proteomes" id="UP000479526">
    <property type="component" value="Unassembled WGS sequence"/>
</dbReference>
<dbReference type="CDD" id="cd11029">
    <property type="entry name" value="CYP107-like"/>
    <property type="match status" value="1"/>
</dbReference>